<reference evidence="2" key="1">
    <citation type="submission" date="2018-11" db="EMBL/GenBank/DDBJ databases">
        <authorList>
            <person name="Grassa J C."/>
        </authorList>
    </citation>
    <scope>NUCLEOTIDE SEQUENCE [LARGE SCALE GENOMIC DNA]</scope>
</reference>
<accession>A0A803QEC3</accession>
<feature type="transmembrane region" description="Helical" evidence="1">
    <location>
        <begin position="12"/>
        <end position="38"/>
    </location>
</feature>
<keyword evidence="3" id="KW-1185">Reference proteome</keyword>
<dbReference type="Gramene" id="evm.model.09.1406">
    <property type="protein sequence ID" value="cds.evm.model.09.1406"/>
    <property type="gene ID" value="evm.TU.09.1406"/>
</dbReference>
<organism evidence="2 3">
    <name type="scientific">Cannabis sativa</name>
    <name type="common">Hemp</name>
    <name type="synonym">Marijuana</name>
    <dbReference type="NCBI Taxonomy" id="3483"/>
    <lineage>
        <taxon>Eukaryota</taxon>
        <taxon>Viridiplantae</taxon>
        <taxon>Streptophyta</taxon>
        <taxon>Embryophyta</taxon>
        <taxon>Tracheophyta</taxon>
        <taxon>Spermatophyta</taxon>
        <taxon>Magnoliopsida</taxon>
        <taxon>eudicotyledons</taxon>
        <taxon>Gunneridae</taxon>
        <taxon>Pentapetalae</taxon>
        <taxon>rosids</taxon>
        <taxon>fabids</taxon>
        <taxon>Rosales</taxon>
        <taxon>Cannabaceae</taxon>
        <taxon>Cannabis</taxon>
    </lineage>
</organism>
<evidence type="ECO:0000313" key="2">
    <source>
        <dbReference type="EnsemblPlants" id="cds.evm.model.09.1406"/>
    </source>
</evidence>
<keyword evidence="1" id="KW-0812">Transmembrane</keyword>
<dbReference type="Proteomes" id="UP000596661">
    <property type="component" value="Chromosome 9"/>
</dbReference>
<dbReference type="EMBL" id="UZAU01000768">
    <property type="status" value="NOT_ANNOTATED_CDS"/>
    <property type="molecule type" value="Genomic_DNA"/>
</dbReference>
<dbReference type="EnsemblPlants" id="evm.model.09.1406">
    <property type="protein sequence ID" value="cds.evm.model.09.1406"/>
    <property type="gene ID" value="evm.TU.09.1406"/>
</dbReference>
<dbReference type="AlphaFoldDB" id="A0A803QEC3"/>
<evidence type="ECO:0000256" key="1">
    <source>
        <dbReference type="SAM" id="Phobius"/>
    </source>
</evidence>
<sequence>MISHSHRTLEEVVAGVVMFDVAVAVMMYVVVISVMISVAPSSIDMRRLAEHAMIANVVVRIHPYQPNSERKLKDVAAKFLCTCMDACTVVHTCRVKMVEGAMVVTEVARLVILDADIMMAKMYACQLCRQMMRMCR</sequence>
<proteinExistence type="predicted"/>
<protein>
    <submittedName>
        <fullName evidence="2">Uncharacterized protein</fullName>
    </submittedName>
</protein>
<evidence type="ECO:0000313" key="3">
    <source>
        <dbReference type="Proteomes" id="UP000596661"/>
    </source>
</evidence>
<reference evidence="2" key="2">
    <citation type="submission" date="2021-03" db="UniProtKB">
        <authorList>
            <consortium name="EnsemblPlants"/>
        </authorList>
    </citation>
    <scope>IDENTIFICATION</scope>
</reference>
<keyword evidence="1" id="KW-1133">Transmembrane helix</keyword>
<keyword evidence="1" id="KW-0472">Membrane</keyword>
<name>A0A803QEC3_CANSA</name>